<protein>
    <submittedName>
        <fullName evidence="2">Uncharacterized protein</fullName>
    </submittedName>
</protein>
<name>A0ABP8SX08_9ACTN</name>
<evidence type="ECO:0000256" key="1">
    <source>
        <dbReference type="SAM" id="MobiDB-lite"/>
    </source>
</evidence>
<accession>A0ABP8SX08</accession>
<evidence type="ECO:0000313" key="3">
    <source>
        <dbReference type="Proteomes" id="UP001500307"/>
    </source>
</evidence>
<dbReference type="EMBL" id="BAABGU010000028">
    <property type="protein sequence ID" value="GAA4575648.1"/>
    <property type="molecule type" value="Genomic_DNA"/>
</dbReference>
<comment type="caution">
    <text evidence="2">The sequence shown here is derived from an EMBL/GenBank/DDBJ whole genome shotgun (WGS) entry which is preliminary data.</text>
</comment>
<reference evidence="3" key="1">
    <citation type="journal article" date="2019" name="Int. J. Syst. Evol. Microbiol.">
        <title>The Global Catalogue of Microorganisms (GCM) 10K type strain sequencing project: providing services to taxonomists for standard genome sequencing and annotation.</title>
        <authorList>
            <consortium name="The Broad Institute Genomics Platform"/>
            <consortium name="The Broad Institute Genome Sequencing Center for Infectious Disease"/>
            <person name="Wu L."/>
            <person name="Ma J."/>
        </authorList>
    </citation>
    <scope>NUCLEOTIDE SEQUENCE [LARGE SCALE GENOMIC DNA]</scope>
    <source>
        <strain evidence="3">JCM 3175</strain>
    </source>
</reference>
<gene>
    <name evidence="2" type="ORF">GCM10023176_45330</name>
</gene>
<dbReference type="RefSeq" id="WP_428833286.1">
    <property type="nucleotide sequence ID" value="NZ_BAABGU010000028.1"/>
</dbReference>
<proteinExistence type="predicted"/>
<evidence type="ECO:0000313" key="2">
    <source>
        <dbReference type="EMBL" id="GAA4575648.1"/>
    </source>
</evidence>
<sequence>MTAALAPAATLDVADWRARRRAHEDRVDAWLAPHLARRRGGVKHPVEDLLFTYYSHRPAQLRRLRKRNSGTSQRWGVCKRHEADNQGPSR</sequence>
<keyword evidence="3" id="KW-1185">Reference proteome</keyword>
<dbReference type="Proteomes" id="UP001500307">
    <property type="component" value="Unassembled WGS sequence"/>
</dbReference>
<organism evidence="2 3">
    <name type="scientific">Micromonospora coerulea</name>
    <dbReference type="NCBI Taxonomy" id="47856"/>
    <lineage>
        <taxon>Bacteria</taxon>
        <taxon>Bacillati</taxon>
        <taxon>Actinomycetota</taxon>
        <taxon>Actinomycetes</taxon>
        <taxon>Micromonosporales</taxon>
        <taxon>Micromonosporaceae</taxon>
        <taxon>Micromonospora</taxon>
    </lineage>
</organism>
<feature type="region of interest" description="Disordered" evidence="1">
    <location>
        <begin position="66"/>
        <end position="90"/>
    </location>
</feature>